<comment type="subcellular location">
    <subcellularLocation>
        <location evidence="1">Cell membrane</location>
        <topology evidence="1">Multi-pass membrane protein</topology>
    </subcellularLocation>
</comment>
<evidence type="ECO:0000256" key="7">
    <source>
        <dbReference type="ARBA" id="ARBA00023136"/>
    </source>
</evidence>
<evidence type="ECO:0000256" key="2">
    <source>
        <dbReference type="ARBA" id="ARBA00009773"/>
    </source>
</evidence>
<feature type="transmembrane region" description="Helical" evidence="9">
    <location>
        <begin position="281"/>
        <end position="298"/>
    </location>
</feature>
<feature type="transmembrane region" description="Helical" evidence="9">
    <location>
        <begin position="51"/>
        <end position="68"/>
    </location>
</feature>
<evidence type="ECO:0000256" key="5">
    <source>
        <dbReference type="ARBA" id="ARBA00022692"/>
    </source>
</evidence>
<keyword evidence="3" id="KW-0813">Transport</keyword>
<dbReference type="Pfam" id="PF01594">
    <property type="entry name" value="AI-2E_transport"/>
    <property type="match status" value="1"/>
</dbReference>
<evidence type="ECO:0000313" key="10">
    <source>
        <dbReference type="EMBL" id="CAA9499553.1"/>
    </source>
</evidence>
<feature type="transmembrane region" description="Helical" evidence="9">
    <location>
        <begin position="80"/>
        <end position="101"/>
    </location>
</feature>
<feature type="transmembrane region" description="Helical" evidence="9">
    <location>
        <begin position="162"/>
        <end position="185"/>
    </location>
</feature>
<dbReference type="PANTHER" id="PTHR21716">
    <property type="entry name" value="TRANSMEMBRANE PROTEIN"/>
    <property type="match status" value="1"/>
</dbReference>
<name>A0A6J4SNU2_9ACTN</name>
<evidence type="ECO:0000256" key="8">
    <source>
        <dbReference type="SAM" id="MobiDB-lite"/>
    </source>
</evidence>
<keyword evidence="6 9" id="KW-1133">Transmembrane helix</keyword>
<dbReference type="GO" id="GO:0055085">
    <property type="term" value="P:transmembrane transport"/>
    <property type="evidence" value="ECO:0007669"/>
    <property type="project" value="TreeGrafter"/>
</dbReference>
<keyword evidence="5 9" id="KW-0812">Transmembrane</keyword>
<keyword evidence="4" id="KW-1003">Cell membrane</keyword>
<dbReference type="PANTHER" id="PTHR21716:SF53">
    <property type="entry name" value="PERMEASE PERM-RELATED"/>
    <property type="match status" value="1"/>
</dbReference>
<comment type="similarity">
    <text evidence="2">Belongs to the autoinducer-2 exporter (AI-2E) (TC 2.A.86) family.</text>
</comment>
<organism evidence="10">
    <name type="scientific">uncultured Solirubrobacteraceae bacterium</name>
    <dbReference type="NCBI Taxonomy" id="1162706"/>
    <lineage>
        <taxon>Bacteria</taxon>
        <taxon>Bacillati</taxon>
        <taxon>Actinomycetota</taxon>
        <taxon>Thermoleophilia</taxon>
        <taxon>Solirubrobacterales</taxon>
        <taxon>Solirubrobacteraceae</taxon>
        <taxon>environmental samples</taxon>
    </lineage>
</organism>
<feature type="compositionally biased region" description="Pro residues" evidence="8">
    <location>
        <begin position="388"/>
        <end position="399"/>
    </location>
</feature>
<evidence type="ECO:0000256" key="6">
    <source>
        <dbReference type="ARBA" id="ARBA00022989"/>
    </source>
</evidence>
<accession>A0A6J4SNU2</accession>
<evidence type="ECO:0000256" key="3">
    <source>
        <dbReference type="ARBA" id="ARBA00022448"/>
    </source>
</evidence>
<gene>
    <name evidence="10" type="ORF">AVDCRST_MAG67-1842</name>
</gene>
<reference evidence="10" key="1">
    <citation type="submission" date="2020-02" db="EMBL/GenBank/DDBJ databases">
        <authorList>
            <person name="Meier V. D."/>
        </authorList>
    </citation>
    <scope>NUCLEOTIDE SEQUENCE</scope>
    <source>
        <strain evidence="10">AVDCRST_MAG67</strain>
    </source>
</reference>
<evidence type="ECO:0000256" key="1">
    <source>
        <dbReference type="ARBA" id="ARBA00004651"/>
    </source>
</evidence>
<evidence type="ECO:0000256" key="4">
    <source>
        <dbReference type="ARBA" id="ARBA00022475"/>
    </source>
</evidence>
<proteinExistence type="inferred from homology"/>
<sequence>MCQAPSGALAYTLACVSTWDALNTRQIARIIFTIAGFLVLLYLLVQIRSTLLLLAIAVFFAVALGPAVDFFSRGRLPRGLAILIVYVLILCAFAGVLALIVPPVVNGASDLATDVPGYVDDLRDNATFRDFDDEYDVTSRLRDEAEKLPDRLGDAAGALQSIAAGVVNAAFQLLTILTMTFFLLLDGKRITNFLITRFGRHREERLREIAERIYKSTAGYVAGALTITSINGILTFIVLTLLGVPFAVPLAVMMSFFGLIPLVGATIGGVLILIVTLFTDFPSATIIYGIFLIFYQQVENNVLQPFIFKRTVNVPPLVVIVAILAGSSMLGIVGALVAIPIAAALLIVIKEFYGDRTMTSGTVILPDDVPPDDDDPPPPTLIVEQPPGTKPKPPKPTPA</sequence>
<evidence type="ECO:0008006" key="11">
    <source>
        <dbReference type="Google" id="ProtNLM"/>
    </source>
</evidence>
<feature type="transmembrane region" description="Helical" evidence="9">
    <location>
        <begin position="217"/>
        <end position="244"/>
    </location>
</feature>
<dbReference type="EMBL" id="CADCVQ010000078">
    <property type="protein sequence ID" value="CAA9499553.1"/>
    <property type="molecule type" value="Genomic_DNA"/>
</dbReference>
<feature type="transmembrane region" description="Helical" evidence="9">
    <location>
        <begin position="250"/>
        <end position="274"/>
    </location>
</feature>
<keyword evidence="7 9" id="KW-0472">Membrane</keyword>
<dbReference type="AlphaFoldDB" id="A0A6J4SNU2"/>
<feature type="transmembrane region" description="Helical" evidence="9">
    <location>
        <begin position="318"/>
        <end position="349"/>
    </location>
</feature>
<dbReference type="InterPro" id="IPR002549">
    <property type="entry name" value="AI-2E-like"/>
</dbReference>
<feature type="region of interest" description="Disordered" evidence="8">
    <location>
        <begin position="363"/>
        <end position="399"/>
    </location>
</feature>
<dbReference type="GO" id="GO:0005886">
    <property type="term" value="C:plasma membrane"/>
    <property type="evidence" value="ECO:0007669"/>
    <property type="project" value="UniProtKB-SubCell"/>
</dbReference>
<protein>
    <recommendedName>
        <fullName evidence="11">AI-2E family transporter</fullName>
    </recommendedName>
</protein>
<feature type="transmembrane region" description="Helical" evidence="9">
    <location>
        <begin position="27"/>
        <end position="45"/>
    </location>
</feature>
<evidence type="ECO:0000256" key="9">
    <source>
        <dbReference type="SAM" id="Phobius"/>
    </source>
</evidence>